<evidence type="ECO:0000313" key="1">
    <source>
        <dbReference type="EMBL" id="KAA8532319.1"/>
    </source>
</evidence>
<name>A0A5J5APY9_9ASTE</name>
<dbReference type="EMBL" id="CM018042">
    <property type="protein sequence ID" value="KAA8532319.1"/>
    <property type="molecule type" value="Genomic_DNA"/>
</dbReference>
<proteinExistence type="predicted"/>
<dbReference type="AlphaFoldDB" id="A0A5J5APY9"/>
<evidence type="ECO:0000313" key="2">
    <source>
        <dbReference type="Proteomes" id="UP000325577"/>
    </source>
</evidence>
<dbReference type="Proteomes" id="UP000325577">
    <property type="component" value="Linkage Group LG19"/>
</dbReference>
<sequence length="169" mass="18589">MPKPPRKKAEAEFIEVLELVIPESKGAQEARAVLSGPSVLEAVPSEPQNLRPLGRHYKPRVTTDINLVKELDVTFEVDQELGKSSFAQDVPNRRDHIDVQEEFVQEGGVGHTISSTEAGLSQAFHSHVYDPDPFCPFVDEEHKVPTTSTINVEASNLQDPSVQPSSVVP</sequence>
<organism evidence="1 2">
    <name type="scientific">Nyssa sinensis</name>
    <dbReference type="NCBI Taxonomy" id="561372"/>
    <lineage>
        <taxon>Eukaryota</taxon>
        <taxon>Viridiplantae</taxon>
        <taxon>Streptophyta</taxon>
        <taxon>Embryophyta</taxon>
        <taxon>Tracheophyta</taxon>
        <taxon>Spermatophyta</taxon>
        <taxon>Magnoliopsida</taxon>
        <taxon>eudicotyledons</taxon>
        <taxon>Gunneridae</taxon>
        <taxon>Pentapetalae</taxon>
        <taxon>asterids</taxon>
        <taxon>Cornales</taxon>
        <taxon>Nyssaceae</taxon>
        <taxon>Nyssa</taxon>
    </lineage>
</organism>
<gene>
    <name evidence="1" type="ORF">F0562_032352</name>
</gene>
<keyword evidence="2" id="KW-1185">Reference proteome</keyword>
<protein>
    <submittedName>
        <fullName evidence="1">Uncharacterized protein</fullName>
    </submittedName>
</protein>
<reference evidence="1 2" key="1">
    <citation type="submission" date="2019-09" db="EMBL/GenBank/DDBJ databases">
        <title>A chromosome-level genome assembly of the Chinese tupelo Nyssa sinensis.</title>
        <authorList>
            <person name="Yang X."/>
            <person name="Kang M."/>
            <person name="Yang Y."/>
            <person name="Xiong H."/>
            <person name="Wang M."/>
            <person name="Zhang Z."/>
            <person name="Wang Z."/>
            <person name="Wu H."/>
            <person name="Ma T."/>
            <person name="Liu J."/>
            <person name="Xi Z."/>
        </authorList>
    </citation>
    <scope>NUCLEOTIDE SEQUENCE [LARGE SCALE GENOMIC DNA]</scope>
    <source>
        <strain evidence="1">J267</strain>
        <tissue evidence="1">Leaf</tissue>
    </source>
</reference>
<accession>A0A5J5APY9</accession>